<protein>
    <submittedName>
        <fullName evidence="1">Uncharacterized protein</fullName>
    </submittedName>
</protein>
<reference evidence="1 2" key="1">
    <citation type="submission" date="2019-09" db="EMBL/GenBank/DDBJ databases">
        <authorList>
            <person name="Cremers G."/>
        </authorList>
    </citation>
    <scope>NUCLEOTIDE SEQUENCE [LARGE SCALE GENOMIC DNA]</scope>
    <source>
        <strain evidence="1">4A</strain>
    </source>
</reference>
<evidence type="ECO:0000313" key="2">
    <source>
        <dbReference type="Proteomes" id="UP000334923"/>
    </source>
</evidence>
<gene>
    <name evidence="1" type="ORF">MAMT_01219</name>
</gene>
<keyword evidence="2" id="KW-1185">Reference proteome</keyword>
<dbReference type="AlphaFoldDB" id="A0A5E6MBA0"/>
<organism evidence="1 2">
    <name type="scientific">Methylacidimicrobium tartarophylax</name>
    <dbReference type="NCBI Taxonomy" id="1041768"/>
    <lineage>
        <taxon>Bacteria</taxon>
        <taxon>Pseudomonadati</taxon>
        <taxon>Verrucomicrobiota</taxon>
        <taxon>Methylacidimicrobium</taxon>
    </lineage>
</organism>
<dbReference type="RefSeq" id="WP_178086942.1">
    <property type="nucleotide sequence ID" value="NZ_CABFVA020000066.1"/>
</dbReference>
<sequence>MDNIRQLDDCVSEYKGLDSRWHKWEAVKAAGGRIAVAIFDRISHWEVAHPEEGGEQG</sequence>
<dbReference type="EMBL" id="CABFVA020000066">
    <property type="protein sequence ID" value="VVM06478.1"/>
    <property type="molecule type" value="Genomic_DNA"/>
</dbReference>
<name>A0A5E6MBA0_9BACT</name>
<proteinExistence type="predicted"/>
<accession>A0A5E6MBA0</accession>
<evidence type="ECO:0000313" key="1">
    <source>
        <dbReference type="EMBL" id="VVM06478.1"/>
    </source>
</evidence>
<dbReference type="Proteomes" id="UP000334923">
    <property type="component" value="Unassembled WGS sequence"/>
</dbReference>